<protein>
    <submittedName>
        <fullName evidence="1">Uncharacterized protein</fullName>
    </submittedName>
</protein>
<name>A0A1A8HFU6_9TELE</name>
<gene>
    <name evidence="1" type="primary">Nfu_g_1_014740</name>
</gene>
<sequence length="45" mass="4862">IKQISCVHDLKHAGNVLEADCSARYALQGAAHQSEVVNGIFWPQG</sequence>
<feature type="non-terminal residue" evidence="1">
    <location>
        <position position="1"/>
    </location>
</feature>
<feature type="non-terminal residue" evidence="1">
    <location>
        <position position="45"/>
    </location>
</feature>
<accession>A0A1A8HFU6</accession>
<organism evidence="1">
    <name type="scientific">Nothobranchius korthausae</name>
    <dbReference type="NCBI Taxonomy" id="1143690"/>
    <lineage>
        <taxon>Eukaryota</taxon>
        <taxon>Metazoa</taxon>
        <taxon>Chordata</taxon>
        <taxon>Craniata</taxon>
        <taxon>Vertebrata</taxon>
        <taxon>Euteleostomi</taxon>
        <taxon>Actinopterygii</taxon>
        <taxon>Neopterygii</taxon>
        <taxon>Teleostei</taxon>
        <taxon>Neoteleostei</taxon>
        <taxon>Acanthomorphata</taxon>
        <taxon>Ovalentaria</taxon>
        <taxon>Atherinomorphae</taxon>
        <taxon>Cyprinodontiformes</taxon>
        <taxon>Nothobranchiidae</taxon>
        <taxon>Nothobranchius</taxon>
    </lineage>
</organism>
<reference evidence="1" key="2">
    <citation type="submission" date="2016-06" db="EMBL/GenBank/DDBJ databases">
        <title>The genome of a short-lived fish provides insights into sex chromosome evolution and the genetic control of aging.</title>
        <authorList>
            <person name="Reichwald K."/>
            <person name="Felder M."/>
            <person name="Petzold A."/>
            <person name="Koch P."/>
            <person name="Groth M."/>
            <person name="Platzer M."/>
        </authorList>
    </citation>
    <scope>NUCLEOTIDE SEQUENCE</scope>
    <source>
        <tissue evidence="1">Brain</tissue>
    </source>
</reference>
<reference evidence="1" key="1">
    <citation type="submission" date="2016-05" db="EMBL/GenBank/DDBJ databases">
        <authorList>
            <person name="Lavstsen T."/>
            <person name="Jespersen J.S."/>
        </authorList>
    </citation>
    <scope>NUCLEOTIDE SEQUENCE</scope>
    <source>
        <tissue evidence="1">Brain</tissue>
    </source>
</reference>
<evidence type="ECO:0000313" key="1">
    <source>
        <dbReference type="EMBL" id="SBQ82343.1"/>
    </source>
</evidence>
<dbReference type="AlphaFoldDB" id="A0A1A8HFU6"/>
<proteinExistence type="predicted"/>
<dbReference type="EMBL" id="HAEC01014126">
    <property type="protein sequence ID" value="SBQ82343.1"/>
    <property type="molecule type" value="Transcribed_RNA"/>
</dbReference>